<dbReference type="EMBL" id="BLWD01000002">
    <property type="protein sequence ID" value="GFN09272.1"/>
    <property type="molecule type" value="Genomic_DNA"/>
</dbReference>
<protein>
    <recommendedName>
        <fullName evidence="3">Tetratricopeptide repeat-containing protein</fullName>
    </recommendedName>
</protein>
<evidence type="ECO:0000313" key="1">
    <source>
        <dbReference type="EMBL" id="GFN09272.1"/>
    </source>
</evidence>
<sequence length="221" mass="23685">MQAAVAADSGRPGLAQSYYQHTLRLARRSGSGPDYAITLRALASLSDNLGESALSWRLTGHAIDVAGPNAAPALQSFLYSGHALALARTGDRPAALRALATALRIHQENHQASAPFDTYTQASLQYQRALVLKALGAGHDYLQALMESLRTRPADHHKALAITHSEIALALLHSGQWDQALPHAQKAFTSARIASSAPARTSVAELSRSIAAFRRRIDPTR</sequence>
<dbReference type="InterPro" id="IPR011990">
    <property type="entry name" value="TPR-like_helical_dom_sf"/>
</dbReference>
<evidence type="ECO:0000313" key="2">
    <source>
        <dbReference type="Proteomes" id="UP000498740"/>
    </source>
</evidence>
<dbReference type="Gene3D" id="1.25.40.10">
    <property type="entry name" value="Tetratricopeptide repeat domain"/>
    <property type="match status" value="1"/>
</dbReference>
<dbReference type="SUPFAM" id="SSF48452">
    <property type="entry name" value="TPR-like"/>
    <property type="match status" value="2"/>
</dbReference>
<dbReference type="Proteomes" id="UP000498740">
    <property type="component" value="Unassembled WGS sequence"/>
</dbReference>
<dbReference type="AlphaFoldDB" id="A0A7J0D3H2"/>
<organism evidence="1 2">
    <name type="scientific">Streptomyces microflavus</name>
    <name type="common">Streptomyces lipmanii</name>
    <dbReference type="NCBI Taxonomy" id="1919"/>
    <lineage>
        <taxon>Bacteria</taxon>
        <taxon>Bacillati</taxon>
        <taxon>Actinomycetota</taxon>
        <taxon>Actinomycetes</taxon>
        <taxon>Kitasatosporales</taxon>
        <taxon>Streptomycetaceae</taxon>
        <taxon>Streptomyces</taxon>
    </lineage>
</organism>
<reference evidence="1 2" key="1">
    <citation type="submission" date="2020-05" db="EMBL/GenBank/DDBJ databases">
        <title>Whole genome shotgun sequence of Streptomyces microflavus NBRC 13062.</title>
        <authorList>
            <person name="Komaki H."/>
            <person name="Tamura T."/>
        </authorList>
    </citation>
    <scope>NUCLEOTIDE SEQUENCE [LARGE SCALE GENOMIC DNA]</scope>
    <source>
        <strain evidence="1 2">NBRC 13062</strain>
    </source>
</reference>
<accession>A0A7J0D3H2</accession>
<name>A0A7J0D3H2_STRMI</name>
<proteinExistence type="predicted"/>
<evidence type="ECO:0008006" key="3">
    <source>
        <dbReference type="Google" id="ProtNLM"/>
    </source>
</evidence>
<comment type="caution">
    <text evidence="1">The sequence shown here is derived from an EMBL/GenBank/DDBJ whole genome shotgun (WGS) entry which is preliminary data.</text>
</comment>
<gene>
    <name evidence="1" type="ORF">Smic_78280</name>
</gene>